<organism evidence="3 4">
    <name type="scientific">Acinetobacter gerneri DSM 14967 = CIP 107464 = MTCC 9824</name>
    <dbReference type="NCBI Taxonomy" id="1120926"/>
    <lineage>
        <taxon>Bacteria</taxon>
        <taxon>Pseudomonadati</taxon>
        <taxon>Pseudomonadota</taxon>
        <taxon>Gammaproteobacteria</taxon>
        <taxon>Moraxellales</taxon>
        <taxon>Moraxellaceae</taxon>
        <taxon>Acinetobacter</taxon>
    </lineage>
</organism>
<dbReference type="HOGENOM" id="CLU_038666_1_0_6"/>
<dbReference type="EMBL" id="APPN01000051">
    <property type="protein sequence ID" value="ENV34863.1"/>
    <property type="molecule type" value="Genomic_DNA"/>
</dbReference>
<feature type="chain" id="PRO_5004139018" description="DcaP-like protein" evidence="2">
    <location>
        <begin position="29"/>
        <end position="428"/>
    </location>
</feature>
<name>N8ZSY4_9GAMM</name>
<keyword evidence="2" id="KW-0732">Signal</keyword>
<dbReference type="eggNOG" id="COG3203">
    <property type="taxonomic scope" value="Bacteria"/>
</dbReference>
<dbReference type="Proteomes" id="UP000013117">
    <property type="component" value="Unassembled WGS sequence"/>
</dbReference>
<dbReference type="RefSeq" id="WP_004857196.1">
    <property type="nucleotide sequence ID" value="NZ_ASYY01000085.1"/>
</dbReference>
<feature type="signal peptide" evidence="2">
    <location>
        <begin position="1"/>
        <end position="28"/>
    </location>
</feature>
<keyword evidence="4" id="KW-1185">Reference proteome</keyword>
<dbReference type="Pfam" id="PF19577">
    <property type="entry name" value="DcaP"/>
    <property type="match status" value="1"/>
</dbReference>
<dbReference type="SUPFAM" id="SSF56935">
    <property type="entry name" value="Porins"/>
    <property type="match status" value="1"/>
</dbReference>
<evidence type="ECO:0008006" key="5">
    <source>
        <dbReference type="Google" id="ProtNLM"/>
    </source>
</evidence>
<evidence type="ECO:0000256" key="2">
    <source>
        <dbReference type="SAM" id="SignalP"/>
    </source>
</evidence>
<dbReference type="STRING" id="202952.GCA_000747725_02377"/>
<feature type="coiled-coil region" evidence="1">
    <location>
        <begin position="22"/>
        <end position="70"/>
    </location>
</feature>
<dbReference type="eggNOG" id="COG3149">
    <property type="taxonomic scope" value="Bacteria"/>
</dbReference>
<accession>N8ZSY4</accession>
<dbReference type="OrthoDB" id="190887at2"/>
<proteinExistence type="predicted"/>
<sequence>MSLKLSKSLVKQGLALSVTALMMTAANAASSDKAEIQQLREEVAQLKSLIQQQQQVQQRQQVQLQEVQTQAAAPAPAQAPTLSGLLSKSGASVNIYGFVRADAEYAFKGADGIFNAPNKVDLNGVPVNGVVNPNKDRFYATAKTTRLGLDFKTPVQGADVGGKIEVDFAGTNDGLRIRHAYLTYNNWLFGQTTSSFLSTDTQPEMIDFGSPLGVGTKRTPMVRYADKINANTAYAVGLEQGRSDNRFPSATGKISYKLPDGLGLVNARALLQETRGRLVEAGKEYNDKTDLGWGVGLGTNIKLLKDQLILNADYSHVKGDDFYLLFSENAATLNTAKKDYDLNEFDAVTVGLTYKLNPKWRSTLGYGAIFYDDAKAGQNDKIQQGWLNVLYNPVKPITLGAEYVYGERDADIRTGRDSRLGVMAKYDF</sequence>
<protein>
    <recommendedName>
        <fullName evidence="5">DcaP-like protein</fullName>
    </recommendedName>
</protein>
<gene>
    <name evidence="3" type="ORF">F960_00828</name>
</gene>
<comment type="caution">
    <text evidence="3">The sequence shown here is derived from an EMBL/GenBank/DDBJ whole genome shotgun (WGS) entry which is preliminary data.</text>
</comment>
<dbReference type="PATRIC" id="fig|1120926.3.peg.792"/>
<evidence type="ECO:0000256" key="1">
    <source>
        <dbReference type="SAM" id="Coils"/>
    </source>
</evidence>
<evidence type="ECO:0000313" key="4">
    <source>
        <dbReference type="Proteomes" id="UP000013117"/>
    </source>
</evidence>
<evidence type="ECO:0000313" key="3">
    <source>
        <dbReference type="EMBL" id="ENV34863.1"/>
    </source>
</evidence>
<dbReference type="AlphaFoldDB" id="N8ZSY4"/>
<dbReference type="GeneID" id="84208242"/>
<dbReference type="InterPro" id="IPR023614">
    <property type="entry name" value="Porin_dom_sf"/>
</dbReference>
<keyword evidence="1" id="KW-0175">Coiled coil</keyword>
<dbReference type="Gene3D" id="2.40.160.10">
    <property type="entry name" value="Porin"/>
    <property type="match status" value="1"/>
</dbReference>
<reference evidence="3 4" key="1">
    <citation type="submission" date="2013-02" db="EMBL/GenBank/DDBJ databases">
        <title>The Genome Sequence of Acinetobacter gerneri CIP 107464.</title>
        <authorList>
            <consortium name="The Broad Institute Genome Sequencing Platform"/>
            <consortium name="The Broad Institute Genome Sequencing Center for Infectious Disease"/>
            <person name="Cerqueira G."/>
            <person name="Feldgarden M."/>
            <person name="Courvalin P."/>
            <person name="Perichon B."/>
            <person name="Grillot-Courvalin C."/>
            <person name="Clermont D."/>
            <person name="Rocha E."/>
            <person name="Yoon E.-J."/>
            <person name="Nemec A."/>
            <person name="Walker B."/>
            <person name="Young S.K."/>
            <person name="Zeng Q."/>
            <person name="Gargeya S."/>
            <person name="Fitzgerald M."/>
            <person name="Haas B."/>
            <person name="Abouelleil A."/>
            <person name="Alvarado L."/>
            <person name="Arachchi H.M."/>
            <person name="Berlin A.M."/>
            <person name="Chapman S.B."/>
            <person name="Dewar J."/>
            <person name="Goldberg J."/>
            <person name="Griggs A."/>
            <person name="Gujja S."/>
            <person name="Hansen M."/>
            <person name="Howarth C."/>
            <person name="Imamovic A."/>
            <person name="Larimer J."/>
            <person name="McCowan C."/>
            <person name="Murphy C."/>
            <person name="Neiman D."/>
            <person name="Pearson M."/>
            <person name="Priest M."/>
            <person name="Roberts A."/>
            <person name="Saif S."/>
            <person name="Shea T."/>
            <person name="Sisk P."/>
            <person name="Sykes S."/>
            <person name="Wortman J."/>
            <person name="Nusbaum C."/>
            <person name="Birren B."/>
        </authorList>
    </citation>
    <scope>NUCLEOTIDE SEQUENCE [LARGE SCALE GENOMIC DNA]</scope>
    <source>
        <strain evidence="3 4">CIP 107464</strain>
    </source>
</reference>
<dbReference type="InterPro" id="IPR045748">
    <property type="entry name" value="DcaP"/>
</dbReference>